<comment type="caution">
    <text evidence="2">The sequence shown here is derived from an EMBL/GenBank/DDBJ whole genome shotgun (WGS) entry which is preliminary data.</text>
</comment>
<gene>
    <name evidence="2" type="ORF">G3572_05385</name>
</gene>
<organism evidence="2 3">
    <name type="scientific">Pseudotabrizicola algicola</name>
    <dbReference type="NCBI Taxonomy" id="2709381"/>
    <lineage>
        <taxon>Bacteria</taxon>
        <taxon>Pseudomonadati</taxon>
        <taxon>Pseudomonadota</taxon>
        <taxon>Alphaproteobacteria</taxon>
        <taxon>Rhodobacterales</taxon>
        <taxon>Paracoccaceae</taxon>
        <taxon>Pseudotabrizicola</taxon>
    </lineage>
</organism>
<protein>
    <submittedName>
        <fullName evidence="2">Nucleoside triphosphate hydrolase</fullName>
    </submittedName>
</protein>
<accession>A0A6B3RL71</accession>
<dbReference type="Proteomes" id="UP000481421">
    <property type="component" value="Unassembled WGS sequence"/>
</dbReference>
<proteinExistence type="predicted"/>
<feature type="region of interest" description="Disordered" evidence="1">
    <location>
        <begin position="1"/>
        <end position="22"/>
    </location>
</feature>
<reference evidence="2 3" key="1">
    <citation type="submission" date="2020-02" db="EMBL/GenBank/DDBJ databases">
        <title>Rhodobacter algicola sp. nov., isolated from microalga culture.</title>
        <authorList>
            <person name="Park C.-Y."/>
        </authorList>
    </citation>
    <scope>NUCLEOTIDE SEQUENCE [LARGE SCALE GENOMIC DNA]</scope>
    <source>
        <strain evidence="2 3">ETT8</strain>
    </source>
</reference>
<evidence type="ECO:0000313" key="3">
    <source>
        <dbReference type="Proteomes" id="UP000481421"/>
    </source>
</evidence>
<dbReference type="EMBL" id="JAAIKE010000001">
    <property type="protein sequence ID" value="NEX45628.1"/>
    <property type="molecule type" value="Genomic_DNA"/>
</dbReference>
<dbReference type="NCBIfam" id="NF006746">
    <property type="entry name" value="PRK09270.1-5"/>
    <property type="match status" value="1"/>
</dbReference>
<dbReference type="Pfam" id="PF03308">
    <property type="entry name" value="MeaB"/>
    <property type="match status" value="1"/>
</dbReference>
<keyword evidence="2" id="KW-0378">Hydrolase</keyword>
<dbReference type="Gene3D" id="3.40.50.300">
    <property type="entry name" value="P-loop containing nucleotide triphosphate hydrolases"/>
    <property type="match status" value="1"/>
</dbReference>
<feature type="compositionally biased region" description="Low complexity" evidence="1">
    <location>
        <begin position="1"/>
        <end position="17"/>
    </location>
</feature>
<dbReference type="GO" id="GO:0016787">
    <property type="term" value="F:hydrolase activity"/>
    <property type="evidence" value="ECO:0007669"/>
    <property type="project" value="UniProtKB-KW"/>
</dbReference>
<sequence>MDRQEAAQASPAAGAAADTGTQHTRELAEAILGRLADRRMVVAIAGAPGSGKSTLAEALCETLNGLRAGVAAVMPMDGYHLDNALLDARGLRARKGSPPTFDVDGLARDLARVRAGDRPVILPVFDRDLDLARAGAREVGPEVPVILLEGNYLLLDRAPWRDLAPMFDMTVFVEVPEAELERRLIARWLHHGYAPEVAQARALGNDIPNARLVAAQSRPADVTLRQG</sequence>
<keyword evidence="3" id="KW-1185">Reference proteome</keyword>
<dbReference type="InterPro" id="IPR027417">
    <property type="entry name" value="P-loop_NTPase"/>
</dbReference>
<evidence type="ECO:0000256" key="1">
    <source>
        <dbReference type="SAM" id="MobiDB-lite"/>
    </source>
</evidence>
<evidence type="ECO:0000313" key="2">
    <source>
        <dbReference type="EMBL" id="NEX45628.1"/>
    </source>
</evidence>
<dbReference type="AlphaFoldDB" id="A0A6B3RL71"/>
<name>A0A6B3RL71_9RHOB</name>
<dbReference type="SUPFAM" id="SSF52540">
    <property type="entry name" value="P-loop containing nucleoside triphosphate hydrolases"/>
    <property type="match status" value="1"/>
</dbReference>
<dbReference type="PANTHER" id="PTHR10285">
    <property type="entry name" value="URIDINE KINASE"/>
    <property type="match status" value="1"/>
</dbReference>